<dbReference type="PANTHER" id="PTHR12606:SF136">
    <property type="entry name" value="ULP1 PROTEASE FAMILY PROTEIN"/>
    <property type="match status" value="1"/>
</dbReference>
<dbReference type="Gene3D" id="3.40.395.10">
    <property type="entry name" value="Adenoviral Proteinase, Chain A"/>
    <property type="match status" value="1"/>
</dbReference>
<accession>A0A8T0KMS6</accession>
<gene>
    <name evidence="7" type="ORF">HKW66_Vig0082930</name>
</gene>
<dbReference type="InterPro" id="IPR003653">
    <property type="entry name" value="Peptidase_C48_C"/>
</dbReference>
<evidence type="ECO:0000259" key="6">
    <source>
        <dbReference type="PROSITE" id="PS50600"/>
    </source>
</evidence>
<feature type="compositionally biased region" description="Low complexity" evidence="5">
    <location>
        <begin position="418"/>
        <end position="431"/>
    </location>
</feature>
<dbReference type="PROSITE" id="PS50600">
    <property type="entry name" value="ULP_PROTEASE"/>
    <property type="match status" value="1"/>
</dbReference>
<evidence type="ECO:0000256" key="4">
    <source>
        <dbReference type="ARBA" id="ARBA00022807"/>
    </source>
</evidence>
<keyword evidence="3" id="KW-0378">Hydrolase</keyword>
<reference evidence="7 8" key="1">
    <citation type="submission" date="2020-05" db="EMBL/GenBank/DDBJ databases">
        <title>Vigna angularis (adzuki bean) Var. LongXiaoDou No. 4 denovo assembly.</title>
        <authorList>
            <person name="Xiang H."/>
        </authorList>
    </citation>
    <scope>NUCLEOTIDE SEQUENCE [LARGE SCALE GENOMIC DNA]</scope>
    <source>
        <tissue evidence="7">Leaf</tissue>
    </source>
</reference>
<evidence type="ECO:0000313" key="8">
    <source>
        <dbReference type="Proteomes" id="UP000743370"/>
    </source>
</evidence>
<dbReference type="PANTHER" id="PTHR12606">
    <property type="entry name" value="SENTRIN/SUMO-SPECIFIC PROTEASE"/>
    <property type="match status" value="1"/>
</dbReference>
<dbReference type="SUPFAM" id="SSF54001">
    <property type="entry name" value="Cysteine proteinases"/>
    <property type="match status" value="1"/>
</dbReference>
<dbReference type="GO" id="GO:0006508">
    <property type="term" value="P:proteolysis"/>
    <property type="evidence" value="ECO:0007669"/>
    <property type="project" value="UniProtKB-KW"/>
</dbReference>
<dbReference type="EMBL" id="JABFOF010000004">
    <property type="protein sequence ID" value="KAG2399225.1"/>
    <property type="molecule type" value="Genomic_DNA"/>
</dbReference>
<dbReference type="Pfam" id="PF02902">
    <property type="entry name" value="Peptidase_C48"/>
    <property type="match status" value="1"/>
</dbReference>
<feature type="region of interest" description="Disordered" evidence="5">
    <location>
        <begin position="497"/>
        <end position="520"/>
    </location>
</feature>
<evidence type="ECO:0000256" key="3">
    <source>
        <dbReference type="ARBA" id="ARBA00022801"/>
    </source>
</evidence>
<feature type="compositionally biased region" description="Acidic residues" evidence="5">
    <location>
        <begin position="437"/>
        <end position="448"/>
    </location>
</feature>
<keyword evidence="4" id="KW-0788">Thiol protease</keyword>
<organism evidence="7 8">
    <name type="scientific">Phaseolus angularis</name>
    <name type="common">Azuki bean</name>
    <name type="synonym">Vigna angularis</name>
    <dbReference type="NCBI Taxonomy" id="3914"/>
    <lineage>
        <taxon>Eukaryota</taxon>
        <taxon>Viridiplantae</taxon>
        <taxon>Streptophyta</taxon>
        <taxon>Embryophyta</taxon>
        <taxon>Tracheophyta</taxon>
        <taxon>Spermatophyta</taxon>
        <taxon>Magnoliopsida</taxon>
        <taxon>eudicotyledons</taxon>
        <taxon>Gunneridae</taxon>
        <taxon>Pentapetalae</taxon>
        <taxon>rosids</taxon>
        <taxon>fabids</taxon>
        <taxon>Fabales</taxon>
        <taxon>Fabaceae</taxon>
        <taxon>Papilionoideae</taxon>
        <taxon>50 kb inversion clade</taxon>
        <taxon>NPAAA clade</taxon>
        <taxon>indigoferoid/millettioid clade</taxon>
        <taxon>Phaseoleae</taxon>
        <taxon>Vigna</taxon>
    </lineage>
</organism>
<dbReference type="Proteomes" id="UP000743370">
    <property type="component" value="Unassembled WGS sequence"/>
</dbReference>
<protein>
    <recommendedName>
        <fullName evidence="6">Ubiquitin-like protease family profile domain-containing protein</fullName>
    </recommendedName>
</protein>
<feature type="compositionally biased region" description="Basic and acidic residues" evidence="5">
    <location>
        <begin position="505"/>
        <end position="517"/>
    </location>
</feature>
<keyword evidence="2" id="KW-0645">Protease</keyword>
<dbReference type="GO" id="GO:0005634">
    <property type="term" value="C:nucleus"/>
    <property type="evidence" value="ECO:0007669"/>
    <property type="project" value="TreeGrafter"/>
</dbReference>
<evidence type="ECO:0000256" key="1">
    <source>
        <dbReference type="ARBA" id="ARBA00005234"/>
    </source>
</evidence>
<feature type="domain" description="Ubiquitin-like protease family profile" evidence="6">
    <location>
        <begin position="612"/>
        <end position="794"/>
    </location>
</feature>
<comment type="caution">
    <text evidence="7">The sequence shown here is derived from an EMBL/GenBank/DDBJ whole genome shotgun (WGS) entry which is preliminary data.</text>
</comment>
<evidence type="ECO:0000256" key="2">
    <source>
        <dbReference type="ARBA" id="ARBA00022670"/>
    </source>
</evidence>
<dbReference type="AlphaFoldDB" id="A0A8T0KMS6"/>
<comment type="similarity">
    <text evidence="1">Belongs to the peptidase C48 family.</text>
</comment>
<dbReference type="GO" id="GO:0016926">
    <property type="term" value="P:protein desumoylation"/>
    <property type="evidence" value="ECO:0007669"/>
    <property type="project" value="TreeGrafter"/>
</dbReference>
<feature type="region of interest" description="Disordered" evidence="5">
    <location>
        <begin position="415"/>
        <end position="452"/>
    </location>
</feature>
<sequence>MQRLHYRLKVPHPLDCNSPILEIEFPHLQDCNSAILRASFIHSSSVSFAHSKRQILHCRATLSMYWQGSCFTISGALGLSVLVKDSSCVDATFGTSTLVGKTFVQPFQCLALSLSRSLALWLSRSLALSLSRWSLRTLNPSNVLVLCFGIRKAGVVVLFCISRLVEEAVEQWAVSMEGKKASWRLLISMNSSIIIEMNRLLRQCHVDRIRMTPFMWCLNIQSPVEVNLKLLKVMVYRWVGHDNSFRVCQKLVPFRVIDVFMSVGLEIGGLEIPFDEIVVGLVGEMFKSKTISLNDLTDMFNVIVHDKNIDVDVVLLDDLDSLCLENLNKCKKKIMGAGIPQSVTLSGNVAVLQAWAVERLSLHGHPSHRFFPHIMRWFLYKSRTEKIEHIFMTGDLNMEWYLRKEDRHRPEIRAAFNMDDGGMSEGSLGEGSKVEKDDDDDESSDDGTWEAGAEERLRKNNEDIRALNAKIGVLTRELFEIFQTPIFHEADACGTDEEVGGGVDEAPRVGGEEKPEVGGDEEAEVRAYTEVRGEDKTAHEEEIVSRTVDNIHFIEIDDDGDEEEREVVPLVIPPLRSFVGDPSTIVDVDQLYTTVSVREMTVYRVVSEIIGKTLSTTSFYTLAPIKYVDNMVVLFACTIFMYFEKRLCGVVQRIHFSPLYSHHILTDYRKRPQNRHVWTLHNYNSYLRSDHFGLGDIATADFLFLPFVHDDHWWCYSVKLRSLEIFVIDSLGKGIRDRKRIDTAVAENVARFFCILMNTPEGSIGPLTVKQANIPSQPNLHDCGVIMLKAMEIWDGDEKYNGKSMPEYTTEELLGIRKKYVCDWILDNENIRRMEALQLYGIF</sequence>
<dbReference type="GO" id="GO:0016929">
    <property type="term" value="F:deSUMOylase activity"/>
    <property type="evidence" value="ECO:0007669"/>
    <property type="project" value="TreeGrafter"/>
</dbReference>
<evidence type="ECO:0000256" key="5">
    <source>
        <dbReference type="SAM" id="MobiDB-lite"/>
    </source>
</evidence>
<evidence type="ECO:0000313" key="7">
    <source>
        <dbReference type="EMBL" id="KAG2399225.1"/>
    </source>
</evidence>
<proteinExistence type="inferred from homology"/>
<dbReference type="InterPro" id="IPR038765">
    <property type="entry name" value="Papain-like_cys_pep_sf"/>
</dbReference>
<name>A0A8T0KMS6_PHAAN</name>